<dbReference type="PANTHER" id="PTHR43304:SF1">
    <property type="entry name" value="PAC DOMAIN-CONTAINING PROTEIN"/>
    <property type="match status" value="1"/>
</dbReference>
<evidence type="ECO:0000256" key="1">
    <source>
        <dbReference type="ARBA" id="ARBA00000085"/>
    </source>
</evidence>
<feature type="domain" description="Histidine kinase" evidence="11">
    <location>
        <begin position="476"/>
        <end position="689"/>
    </location>
</feature>
<dbReference type="SMART" id="SM01079">
    <property type="entry name" value="CHASE"/>
    <property type="match status" value="1"/>
</dbReference>
<dbReference type="InterPro" id="IPR042240">
    <property type="entry name" value="CHASE_sf"/>
</dbReference>
<dbReference type="InterPro" id="IPR003661">
    <property type="entry name" value="HisK_dim/P_dom"/>
</dbReference>
<dbReference type="InterPro" id="IPR035965">
    <property type="entry name" value="PAS-like_dom_sf"/>
</dbReference>
<feature type="domain" description="PAS" evidence="12">
    <location>
        <begin position="334"/>
        <end position="397"/>
    </location>
</feature>
<dbReference type="GO" id="GO:0000155">
    <property type="term" value="F:phosphorelay sensor kinase activity"/>
    <property type="evidence" value="ECO:0007669"/>
    <property type="project" value="InterPro"/>
</dbReference>
<dbReference type="Pfam" id="PF03924">
    <property type="entry name" value="CHASE"/>
    <property type="match status" value="1"/>
</dbReference>
<evidence type="ECO:0000256" key="6">
    <source>
        <dbReference type="ARBA" id="ARBA00022692"/>
    </source>
</evidence>
<accession>A4U1E8</accession>
<dbReference type="AlphaFoldDB" id="A4U1E8"/>
<evidence type="ECO:0000259" key="12">
    <source>
        <dbReference type="PROSITE" id="PS50112"/>
    </source>
</evidence>
<keyword evidence="7 14" id="KW-0418">Kinase</keyword>
<dbReference type="NCBIfam" id="TIGR00229">
    <property type="entry name" value="sensory_box"/>
    <property type="match status" value="1"/>
</dbReference>
<dbReference type="InterPro" id="IPR003594">
    <property type="entry name" value="HATPase_dom"/>
</dbReference>
<protein>
    <recommendedName>
        <fullName evidence="3">histidine kinase</fullName>
        <ecNumber evidence="3">2.7.13.3</ecNumber>
    </recommendedName>
</protein>
<proteinExistence type="predicted"/>
<keyword evidence="5" id="KW-0808">Transferase</keyword>
<evidence type="ECO:0000256" key="9">
    <source>
        <dbReference type="ARBA" id="ARBA00023136"/>
    </source>
</evidence>
<evidence type="ECO:0000256" key="2">
    <source>
        <dbReference type="ARBA" id="ARBA00004370"/>
    </source>
</evidence>
<evidence type="ECO:0000256" key="3">
    <source>
        <dbReference type="ARBA" id="ARBA00012438"/>
    </source>
</evidence>
<reference evidence="14" key="1">
    <citation type="journal article" date="2007" name="J. Bacteriol.">
        <title>Comparative genome analysis of four magnetotactic bacteria reveals a complex set of group-specific genes implicated in magnetosome biomineralization and function.</title>
        <authorList>
            <person name="Richter M."/>
            <person name="Kube M."/>
            <person name="Bazylinski D.A."/>
            <person name="Lombardot T."/>
            <person name="Gloeckner F.O."/>
            <person name="Reinhardt R."/>
            <person name="Schueler D."/>
        </authorList>
    </citation>
    <scope>NUCLEOTIDE SEQUENCE</scope>
    <source>
        <strain evidence="14">MSR-1</strain>
    </source>
</reference>
<dbReference type="InterPro" id="IPR000014">
    <property type="entry name" value="PAS"/>
</dbReference>
<feature type="domain" description="CHASE" evidence="13">
    <location>
        <begin position="152"/>
        <end position="238"/>
    </location>
</feature>
<keyword evidence="6 10" id="KW-0812">Transmembrane</keyword>
<dbReference type="CDD" id="cd00130">
    <property type="entry name" value="PAS"/>
    <property type="match status" value="1"/>
</dbReference>
<dbReference type="SMART" id="SM00091">
    <property type="entry name" value="PAS"/>
    <property type="match status" value="1"/>
</dbReference>
<name>A4U1E8_9PROT</name>
<keyword evidence="4" id="KW-0597">Phosphoprotein</keyword>
<dbReference type="SUPFAM" id="SSF55785">
    <property type="entry name" value="PYP-like sensor domain (PAS domain)"/>
    <property type="match status" value="1"/>
</dbReference>
<evidence type="ECO:0000256" key="7">
    <source>
        <dbReference type="ARBA" id="ARBA00022777"/>
    </source>
</evidence>
<dbReference type="PRINTS" id="PR00344">
    <property type="entry name" value="BCTRLSENSOR"/>
</dbReference>
<dbReference type="FunFam" id="3.30.565.10:FF:000006">
    <property type="entry name" value="Sensor histidine kinase WalK"/>
    <property type="match status" value="1"/>
</dbReference>
<dbReference type="InterPro" id="IPR052162">
    <property type="entry name" value="Sensor_kinase/Photoreceptor"/>
</dbReference>
<comment type="catalytic activity">
    <reaction evidence="1">
        <text>ATP + protein L-histidine = ADP + protein N-phospho-L-histidine.</text>
        <dbReference type="EC" id="2.7.13.3"/>
    </reaction>
</comment>
<evidence type="ECO:0000313" key="14">
    <source>
        <dbReference type="EMBL" id="CAM76705.1"/>
    </source>
</evidence>
<dbReference type="SUPFAM" id="SSF55874">
    <property type="entry name" value="ATPase domain of HSP90 chaperone/DNA topoisomerase II/histidine kinase"/>
    <property type="match status" value="1"/>
</dbReference>
<keyword evidence="9 10" id="KW-0472">Membrane</keyword>
<gene>
    <name evidence="14" type="ORF">MGR_3057</name>
</gene>
<dbReference type="SMART" id="SM00387">
    <property type="entry name" value="HATPase_c"/>
    <property type="match status" value="1"/>
</dbReference>
<dbReference type="Gene3D" id="3.30.450.20">
    <property type="entry name" value="PAS domain"/>
    <property type="match status" value="1"/>
</dbReference>
<dbReference type="SMART" id="SM00388">
    <property type="entry name" value="HisKA"/>
    <property type="match status" value="1"/>
</dbReference>
<dbReference type="InterPro" id="IPR013767">
    <property type="entry name" value="PAS_fold"/>
</dbReference>
<evidence type="ECO:0000259" key="11">
    <source>
        <dbReference type="PROSITE" id="PS50109"/>
    </source>
</evidence>
<feature type="transmembrane region" description="Helical" evidence="10">
    <location>
        <begin position="50"/>
        <end position="70"/>
    </location>
</feature>
<dbReference type="Gene3D" id="3.30.565.10">
    <property type="entry name" value="Histidine kinase-like ATPase, C-terminal domain"/>
    <property type="match status" value="1"/>
</dbReference>
<dbReference type="Pfam" id="PF00512">
    <property type="entry name" value="HisKA"/>
    <property type="match status" value="1"/>
</dbReference>
<dbReference type="PROSITE" id="PS50839">
    <property type="entry name" value="CHASE"/>
    <property type="match status" value="1"/>
</dbReference>
<organism evidence="14">
    <name type="scientific">Magnetospirillum gryphiswaldense</name>
    <dbReference type="NCBI Taxonomy" id="55518"/>
    <lineage>
        <taxon>Bacteria</taxon>
        <taxon>Pseudomonadati</taxon>
        <taxon>Pseudomonadota</taxon>
        <taxon>Alphaproteobacteria</taxon>
        <taxon>Rhodospirillales</taxon>
        <taxon>Rhodospirillaceae</taxon>
        <taxon>Magnetospirillum</taxon>
    </lineage>
</organism>
<dbReference type="PANTHER" id="PTHR43304">
    <property type="entry name" value="PHYTOCHROME-LIKE PROTEIN CPH1"/>
    <property type="match status" value="1"/>
</dbReference>
<dbReference type="InterPro" id="IPR004358">
    <property type="entry name" value="Sig_transdc_His_kin-like_C"/>
</dbReference>
<dbReference type="EC" id="2.7.13.3" evidence="3"/>
<dbReference type="InterPro" id="IPR036890">
    <property type="entry name" value="HATPase_C_sf"/>
</dbReference>
<dbReference type="CDD" id="cd00082">
    <property type="entry name" value="HisKA"/>
    <property type="match status" value="1"/>
</dbReference>
<dbReference type="InterPro" id="IPR006189">
    <property type="entry name" value="CHASE_dom"/>
</dbReference>
<dbReference type="Gene3D" id="1.10.287.130">
    <property type="match status" value="1"/>
</dbReference>
<comment type="subcellular location">
    <subcellularLocation>
        <location evidence="2">Membrane</location>
    </subcellularLocation>
</comment>
<dbReference type="PROSITE" id="PS50109">
    <property type="entry name" value="HIS_KIN"/>
    <property type="match status" value="1"/>
</dbReference>
<evidence type="ECO:0000256" key="4">
    <source>
        <dbReference type="ARBA" id="ARBA00022553"/>
    </source>
</evidence>
<sequence length="689" mass="75548">MATSCIPAPCFVHGLYALPTHSKLLSSLQDKAVNAMPAENPSTSLTTLKALAVASLVTIAAAAAVIWIAVSQHERQLQSLRTETVERLGRIRANIESTLNGSLTLTQGVAATIHAHGQLTDAEFATIAEQLVGSRRDVRNLGVAYGTVLRQVYPRLGNESAIGLDYRQNPKQWPKVEQTIQSGKTVVDGPLPLVQGGIGVISRTPVVRPSTPGGPASYFALVSIVIDLSTLLDQAGISAPDVGLNLAIQTNGQVFHGDSKLLEQNPVELDISFPGGVWRIYAVPASGWPSDWWRQDPVISMIGLALILAVAATSFYAAFAWRHRTRLYESLRESESRYRHLLDTAPAAIVLHRQGRIIFSNREAVRLMAAHDPEDLLDRPVLDLLHPDYHSVVTDRLAALKAPGDEAPPLRQKLITLDGRVIDADIASSAVMIGGELAVLAIAIDTTRSVRAEAQRQAILDDLQRSNDELRQFTSAASHDLQEPLRQVATYVQMLERRYGPVLDQDGRDFIQYAVDGVIHMRRLLHDLGLYAQVKAAGAPLKRLEIGPILDRVRESHDDQLRRLGGRIDHDPLPPVMGDEGQIQQLLNNLLDNALRYSRIGVPPRINVSAIRQGAFWLFRFRDNGIGIAPEYQSSIFDVFTRLHGISQSQGTGFGLAICRRIVERHGGQIWVESEPDQGSTFLFTLPTA</sequence>
<evidence type="ECO:0000259" key="13">
    <source>
        <dbReference type="PROSITE" id="PS50839"/>
    </source>
</evidence>
<dbReference type="PROSITE" id="PS50112">
    <property type="entry name" value="PAS"/>
    <property type="match status" value="1"/>
</dbReference>
<keyword evidence="8 10" id="KW-1133">Transmembrane helix</keyword>
<dbReference type="GO" id="GO:0006355">
    <property type="term" value="P:regulation of DNA-templated transcription"/>
    <property type="evidence" value="ECO:0007669"/>
    <property type="project" value="InterPro"/>
</dbReference>
<evidence type="ECO:0000256" key="5">
    <source>
        <dbReference type="ARBA" id="ARBA00022679"/>
    </source>
</evidence>
<dbReference type="SUPFAM" id="SSF47384">
    <property type="entry name" value="Homodimeric domain of signal transducing histidine kinase"/>
    <property type="match status" value="1"/>
</dbReference>
<dbReference type="Pfam" id="PF02518">
    <property type="entry name" value="HATPase_c"/>
    <property type="match status" value="1"/>
</dbReference>
<evidence type="ECO:0000256" key="8">
    <source>
        <dbReference type="ARBA" id="ARBA00022989"/>
    </source>
</evidence>
<dbReference type="Gene3D" id="3.30.450.350">
    <property type="entry name" value="CHASE domain"/>
    <property type="match status" value="1"/>
</dbReference>
<feature type="transmembrane region" description="Helical" evidence="10">
    <location>
        <begin position="298"/>
        <end position="321"/>
    </location>
</feature>
<dbReference type="GO" id="GO:0016020">
    <property type="term" value="C:membrane"/>
    <property type="evidence" value="ECO:0007669"/>
    <property type="project" value="UniProtKB-SubCell"/>
</dbReference>
<dbReference type="InterPro" id="IPR036097">
    <property type="entry name" value="HisK_dim/P_sf"/>
</dbReference>
<dbReference type="EMBL" id="CU459003">
    <property type="protein sequence ID" value="CAM76705.1"/>
    <property type="molecule type" value="Genomic_DNA"/>
</dbReference>
<evidence type="ECO:0000256" key="10">
    <source>
        <dbReference type="SAM" id="Phobius"/>
    </source>
</evidence>
<dbReference type="InterPro" id="IPR005467">
    <property type="entry name" value="His_kinase_dom"/>
</dbReference>
<dbReference type="Pfam" id="PF00989">
    <property type="entry name" value="PAS"/>
    <property type="match status" value="1"/>
</dbReference>